<dbReference type="AlphaFoldDB" id="A0A4Q9PQE4"/>
<dbReference type="Proteomes" id="UP000292082">
    <property type="component" value="Unassembled WGS sequence"/>
</dbReference>
<organism evidence="1 2">
    <name type="scientific">Dichomitus squalens</name>
    <dbReference type="NCBI Taxonomy" id="114155"/>
    <lineage>
        <taxon>Eukaryota</taxon>
        <taxon>Fungi</taxon>
        <taxon>Dikarya</taxon>
        <taxon>Basidiomycota</taxon>
        <taxon>Agaricomycotina</taxon>
        <taxon>Agaricomycetes</taxon>
        <taxon>Polyporales</taxon>
        <taxon>Polyporaceae</taxon>
        <taxon>Dichomitus</taxon>
    </lineage>
</organism>
<protein>
    <submittedName>
        <fullName evidence="1">Uncharacterized protein</fullName>
    </submittedName>
</protein>
<accession>A0A4Q9PQE4</accession>
<sequence length="88" mass="9700">MWEVLANRMRTSARNLNGLSSVCAPVLPLGAITIGATRSLISYLLPVWADASFAFSFHRSSSTTTRRRMYILSQDEDSGGADEDHRPV</sequence>
<name>A0A4Q9PQE4_9APHY</name>
<gene>
    <name evidence="1" type="ORF">BD310DRAFT_931211</name>
</gene>
<reference evidence="1 2" key="1">
    <citation type="submission" date="2019-01" db="EMBL/GenBank/DDBJ databases">
        <title>Draft genome sequences of three monokaryotic isolates of the white-rot basidiomycete fungus Dichomitus squalens.</title>
        <authorList>
            <consortium name="DOE Joint Genome Institute"/>
            <person name="Lopez S.C."/>
            <person name="Andreopoulos B."/>
            <person name="Pangilinan J."/>
            <person name="Lipzen A."/>
            <person name="Riley R."/>
            <person name="Ahrendt S."/>
            <person name="Ng V."/>
            <person name="Barry K."/>
            <person name="Daum C."/>
            <person name="Grigoriev I.V."/>
            <person name="Hilden K.S."/>
            <person name="Makela M.R."/>
            <person name="de Vries R.P."/>
        </authorList>
    </citation>
    <scope>NUCLEOTIDE SEQUENCE [LARGE SCALE GENOMIC DNA]</scope>
    <source>
        <strain evidence="1 2">CBS 464.89</strain>
    </source>
</reference>
<evidence type="ECO:0000313" key="1">
    <source>
        <dbReference type="EMBL" id="TBU56579.1"/>
    </source>
</evidence>
<proteinExistence type="predicted"/>
<evidence type="ECO:0000313" key="2">
    <source>
        <dbReference type="Proteomes" id="UP000292082"/>
    </source>
</evidence>
<feature type="non-terminal residue" evidence="1">
    <location>
        <position position="88"/>
    </location>
</feature>
<dbReference type="EMBL" id="ML145149">
    <property type="protein sequence ID" value="TBU56579.1"/>
    <property type="molecule type" value="Genomic_DNA"/>
</dbReference>
<keyword evidence="2" id="KW-1185">Reference proteome</keyword>